<comment type="caution">
    <text evidence="11">The sequence shown here is derived from an EMBL/GenBank/DDBJ whole genome shotgun (WGS) entry which is preliminary data.</text>
</comment>
<evidence type="ECO:0000256" key="10">
    <source>
        <dbReference type="HAMAP-Rule" id="MF_00115"/>
    </source>
</evidence>
<evidence type="ECO:0000256" key="7">
    <source>
        <dbReference type="ARBA" id="ARBA00023065"/>
    </source>
</evidence>
<dbReference type="InterPro" id="IPR019823">
    <property type="entry name" value="Mechanosensitive_channel_CS"/>
</dbReference>
<dbReference type="GO" id="GO:0008381">
    <property type="term" value="F:mechanosensitive monoatomic ion channel activity"/>
    <property type="evidence" value="ECO:0007669"/>
    <property type="project" value="UniProtKB-UniRule"/>
</dbReference>
<evidence type="ECO:0000256" key="4">
    <source>
        <dbReference type="ARBA" id="ARBA00022475"/>
    </source>
</evidence>
<dbReference type="InterPro" id="IPR036019">
    <property type="entry name" value="MscL_channel"/>
</dbReference>
<evidence type="ECO:0000256" key="6">
    <source>
        <dbReference type="ARBA" id="ARBA00022989"/>
    </source>
</evidence>
<keyword evidence="4 10" id="KW-1003">Cell membrane</keyword>
<dbReference type="InterPro" id="IPR037673">
    <property type="entry name" value="MSC/AndL"/>
</dbReference>
<keyword evidence="8 10" id="KW-0472">Membrane</keyword>
<keyword evidence="6 10" id="KW-1133">Transmembrane helix</keyword>
<proteinExistence type="inferred from homology"/>
<evidence type="ECO:0000256" key="9">
    <source>
        <dbReference type="ARBA" id="ARBA00023303"/>
    </source>
</evidence>
<organism evidence="11 12">
    <name type="scientific">Chryseosolibacter histidini</name>
    <dbReference type="NCBI Taxonomy" id="2782349"/>
    <lineage>
        <taxon>Bacteria</taxon>
        <taxon>Pseudomonadati</taxon>
        <taxon>Bacteroidota</taxon>
        <taxon>Cytophagia</taxon>
        <taxon>Cytophagales</taxon>
        <taxon>Chryseotaleaceae</taxon>
        <taxon>Chryseosolibacter</taxon>
    </lineage>
</organism>
<evidence type="ECO:0000256" key="8">
    <source>
        <dbReference type="ARBA" id="ARBA00023136"/>
    </source>
</evidence>
<comment type="subcellular location">
    <subcellularLocation>
        <location evidence="1 10">Cell membrane</location>
        <topology evidence="1 10">Multi-pass membrane protein</topology>
    </subcellularLocation>
</comment>
<keyword evidence="12" id="KW-1185">Reference proteome</keyword>
<dbReference type="GO" id="GO:0005886">
    <property type="term" value="C:plasma membrane"/>
    <property type="evidence" value="ECO:0007669"/>
    <property type="project" value="UniProtKB-SubCell"/>
</dbReference>
<reference evidence="11 12" key="1">
    <citation type="submission" date="2021-05" db="EMBL/GenBank/DDBJ databases">
        <title>A Polyphasic approach of four new species of the genus Ohtaekwangia: Ohtaekwangia histidinii sp. nov., Ohtaekwangia cretensis sp. nov., Ohtaekwangia indiensis sp. nov., Ohtaekwangia reichenbachii sp. nov. from diverse environment.</title>
        <authorList>
            <person name="Octaviana S."/>
        </authorList>
    </citation>
    <scope>NUCLEOTIDE SEQUENCE [LARGE SCALE GENOMIC DNA]</scope>
    <source>
        <strain evidence="11 12">PWU4</strain>
    </source>
</reference>
<keyword evidence="7 10" id="KW-0406">Ion transport</keyword>
<comment type="function">
    <text evidence="10">Channel that opens in response to stretch forces in the membrane lipid bilayer. May participate in the regulation of osmotic pressure changes within the cell.</text>
</comment>
<dbReference type="PANTHER" id="PTHR30266">
    <property type="entry name" value="MECHANOSENSITIVE CHANNEL MSCL"/>
    <property type="match status" value="1"/>
</dbReference>
<dbReference type="Pfam" id="PF01741">
    <property type="entry name" value="MscL"/>
    <property type="match status" value="1"/>
</dbReference>
<gene>
    <name evidence="10 11" type="primary">mscL</name>
    <name evidence="11" type="ORF">KK083_08600</name>
</gene>
<evidence type="ECO:0000313" key="12">
    <source>
        <dbReference type="Proteomes" id="UP001319200"/>
    </source>
</evidence>
<comment type="similarity">
    <text evidence="2 10">Belongs to the MscL family.</text>
</comment>
<feature type="transmembrane region" description="Helical" evidence="10">
    <location>
        <begin position="63"/>
        <end position="84"/>
    </location>
</feature>
<evidence type="ECO:0000256" key="3">
    <source>
        <dbReference type="ARBA" id="ARBA00022448"/>
    </source>
</evidence>
<comment type="subunit">
    <text evidence="10">Homopentamer.</text>
</comment>
<feature type="transmembrane region" description="Helical" evidence="10">
    <location>
        <begin position="12"/>
        <end position="31"/>
    </location>
</feature>
<dbReference type="SUPFAM" id="SSF81330">
    <property type="entry name" value="Gated mechanosensitive channel"/>
    <property type="match status" value="1"/>
</dbReference>
<dbReference type="Proteomes" id="UP001319200">
    <property type="component" value="Unassembled WGS sequence"/>
</dbReference>
<dbReference type="AlphaFoldDB" id="A0AAP2DMU0"/>
<dbReference type="PROSITE" id="PS01327">
    <property type="entry name" value="MSCL"/>
    <property type="match status" value="1"/>
</dbReference>
<dbReference type="PRINTS" id="PR01264">
    <property type="entry name" value="MECHCHANNEL"/>
</dbReference>
<dbReference type="PANTHER" id="PTHR30266:SF2">
    <property type="entry name" value="LARGE-CONDUCTANCE MECHANOSENSITIVE CHANNEL"/>
    <property type="match status" value="1"/>
</dbReference>
<dbReference type="InterPro" id="IPR001185">
    <property type="entry name" value="MS_channel"/>
</dbReference>
<accession>A0AAP2DMU0</accession>
<dbReference type="HAMAP" id="MF_00115">
    <property type="entry name" value="MscL"/>
    <property type="match status" value="1"/>
</dbReference>
<keyword evidence="5 10" id="KW-0812">Transmembrane</keyword>
<dbReference type="Gene3D" id="1.10.1200.120">
    <property type="entry name" value="Large-conductance mechanosensitive channel, MscL, domain 1"/>
    <property type="match status" value="1"/>
</dbReference>
<dbReference type="RefSeq" id="WP_254162494.1">
    <property type="nucleotide sequence ID" value="NZ_JAHESF010000006.1"/>
</dbReference>
<evidence type="ECO:0000256" key="2">
    <source>
        <dbReference type="ARBA" id="ARBA00007254"/>
    </source>
</evidence>
<name>A0AAP2DMU0_9BACT</name>
<keyword evidence="9 10" id="KW-0407">Ion channel</keyword>
<protein>
    <recommendedName>
        <fullName evidence="10">Large-conductance mechanosensitive channel</fullName>
    </recommendedName>
</protein>
<evidence type="ECO:0000256" key="1">
    <source>
        <dbReference type="ARBA" id="ARBA00004651"/>
    </source>
</evidence>
<dbReference type="EMBL" id="JAHESF010000006">
    <property type="protein sequence ID" value="MBT1696929.1"/>
    <property type="molecule type" value="Genomic_DNA"/>
</dbReference>
<dbReference type="NCBIfam" id="TIGR00220">
    <property type="entry name" value="mscL"/>
    <property type="match status" value="1"/>
</dbReference>
<evidence type="ECO:0000256" key="5">
    <source>
        <dbReference type="ARBA" id="ARBA00022692"/>
    </source>
</evidence>
<evidence type="ECO:0000313" key="11">
    <source>
        <dbReference type="EMBL" id="MBT1696929.1"/>
    </source>
</evidence>
<sequence length="122" mass="13311">MLKEFKEFAMRGNVIDLAVGVIIGAAFGKIVNSVVNDIVMPLLNPVMPGGDWRTMEVGPGVKIGAFLAATLDFIVIAFVLFLIVKTINRLKKKEEAKPVGPADLPPDVKLLTEIRDLLRNRA</sequence>
<keyword evidence="3 10" id="KW-0813">Transport</keyword>